<reference evidence="1 2" key="1">
    <citation type="submission" date="2019-09" db="EMBL/GenBank/DDBJ databases">
        <title>Draft genome sequence of Bacillus sp. JC-7.</title>
        <authorList>
            <person name="Tanaka N."/>
            <person name="Shiwa Y."/>
            <person name="Fujita N."/>
            <person name="Tanasupawat S."/>
        </authorList>
    </citation>
    <scope>NUCLEOTIDE SEQUENCE [LARGE SCALE GENOMIC DNA]</scope>
    <source>
        <strain evidence="1 2">JC-7</strain>
    </source>
</reference>
<keyword evidence="2" id="KW-1185">Reference proteome</keyword>
<organism evidence="1 2">
    <name type="scientific">Weizmannia acidilactici</name>
    <dbReference type="NCBI Taxonomy" id="2607726"/>
    <lineage>
        <taxon>Bacteria</taxon>
        <taxon>Bacillati</taxon>
        <taxon>Bacillota</taxon>
        <taxon>Bacilli</taxon>
        <taxon>Bacillales</taxon>
        <taxon>Bacillaceae</taxon>
        <taxon>Heyndrickxia</taxon>
    </lineage>
</organism>
<dbReference type="RefSeq" id="WP_172967575.1">
    <property type="nucleotide sequence ID" value="NZ_BKZP01000020.1"/>
</dbReference>
<dbReference type="AlphaFoldDB" id="A0A5J4JM76"/>
<accession>A0A5J4JM76</accession>
<name>A0A5J4JM76_9BACI</name>
<proteinExistence type="predicted"/>
<dbReference type="EMBL" id="BKZQ01000069">
    <property type="protein sequence ID" value="GER71785.1"/>
    <property type="molecule type" value="Genomic_DNA"/>
</dbReference>
<sequence length="50" mass="5955">MYLTAYVLADRFNKLEEKYFSQPKKERNLKQLISEIDSLGILAFEDKNDK</sequence>
<evidence type="ECO:0000313" key="2">
    <source>
        <dbReference type="Proteomes" id="UP000391919"/>
    </source>
</evidence>
<evidence type="ECO:0000313" key="1">
    <source>
        <dbReference type="EMBL" id="GER71785.1"/>
    </source>
</evidence>
<protein>
    <submittedName>
        <fullName evidence="1">Uncharacterized protein</fullName>
    </submittedName>
</protein>
<comment type="caution">
    <text evidence="1">The sequence shown here is derived from an EMBL/GenBank/DDBJ whole genome shotgun (WGS) entry which is preliminary data.</text>
</comment>
<dbReference type="Proteomes" id="UP000391919">
    <property type="component" value="Unassembled WGS sequence"/>
</dbReference>
<gene>
    <name evidence="1" type="ORF">BpJC7_30880</name>
</gene>